<name>A0A1E5G1S7_9FIRM</name>
<accession>A0A1E5G1S7</accession>
<sequence length="247" mass="28153">MNDNVVLQVNNVAKSFAKNKVIHDITFEVRQGEVYGFLGPNGAGKTTLVRMMLGLIDFQQGIIKIHGHDIKKDFKSAVREVGAIVETPYFYPYMSGYDNLRLAANVYDGVTKENIDEVLEMVQMKKRSKDKVRTYSLGMRQRLGIARALLHKPKLVILDEPTNGLDPQGMREIRELIRQLAIERDITFFISSHLLKEVEVTCDRVAILNEGKLLATGTVQELLKEANADNFEDYFIELTKKERELHV</sequence>
<feature type="domain" description="ABC transporter" evidence="5">
    <location>
        <begin position="7"/>
        <end position="235"/>
    </location>
</feature>
<gene>
    <name evidence="6" type="ORF">BHF68_06475</name>
</gene>
<evidence type="ECO:0000313" key="7">
    <source>
        <dbReference type="Proteomes" id="UP000094296"/>
    </source>
</evidence>
<dbReference type="AlphaFoldDB" id="A0A1E5G1S7"/>
<dbReference type="InterPro" id="IPR003439">
    <property type="entry name" value="ABC_transporter-like_ATP-bd"/>
</dbReference>
<keyword evidence="3" id="KW-0547">Nucleotide-binding</keyword>
<dbReference type="SUPFAM" id="SSF52540">
    <property type="entry name" value="P-loop containing nucleoside triphosphate hydrolases"/>
    <property type="match status" value="1"/>
</dbReference>
<dbReference type="SMART" id="SM00382">
    <property type="entry name" value="AAA"/>
    <property type="match status" value="1"/>
</dbReference>
<evidence type="ECO:0000256" key="4">
    <source>
        <dbReference type="ARBA" id="ARBA00022840"/>
    </source>
</evidence>
<keyword evidence="4 6" id="KW-0067">ATP-binding</keyword>
<evidence type="ECO:0000259" key="5">
    <source>
        <dbReference type="PROSITE" id="PS50893"/>
    </source>
</evidence>
<dbReference type="STRING" id="766136.BHF68_06475"/>
<evidence type="ECO:0000256" key="1">
    <source>
        <dbReference type="ARBA" id="ARBA00005417"/>
    </source>
</evidence>
<dbReference type="PROSITE" id="PS50893">
    <property type="entry name" value="ABC_TRANSPORTER_2"/>
    <property type="match status" value="1"/>
</dbReference>
<dbReference type="Pfam" id="PF00005">
    <property type="entry name" value="ABC_tran"/>
    <property type="match status" value="1"/>
</dbReference>
<evidence type="ECO:0000313" key="6">
    <source>
        <dbReference type="EMBL" id="OEF96869.1"/>
    </source>
</evidence>
<dbReference type="GO" id="GO:0016887">
    <property type="term" value="F:ATP hydrolysis activity"/>
    <property type="evidence" value="ECO:0007669"/>
    <property type="project" value="InterPro"/>
</dbReference>
<reference evidence="6 7" key="1">
    <citation type="submission" date="2016-09" db="EMBL/GenBank/DDBJ databases">
        <title>Draft genome sequence for the type strain of Desulfuribacillus alkaliarsenatis AHT28, an obligately anaerobic, sulfidogenic bacterium isolated from Russian soda lake sediments.</title>
        <authorList>
            <person name="Abin C.A."/>
            <person name="Hollibaugh J.T."/>
        </authorList>
    </citation>
    <scope>NUCLEOTIDE SEQUENCE [LARGE SCALE GENOMIC DNA]</scope>
    <source>
        <strain evidence="6 7">AHT28</strain>
    </source>
</reference>
<keyword evidence="2" id="KW-0813">Transport</keyword>
<dbReference type="PROSITE" id="PS00211">
    <property type="entry name" value="ABC_TRANSPORTER_1"/>
    <property type="match status" value="1"/>
</dbReference>
<keyword evidence="7" id="KW-1185">Reference proteome</keyword>
<evidence type="ECO:0000256" key="3">
    <source>
        <dbReference type="ARBA" id="ARBA00022741"/>
    </source>
</evidence>
<dbReference type="InterPro" id="IPR017871">
    <property type="entry name" value="ABC_transporter-like_CS"/>
</dbReference>
<dbReference type="GO" id="GO:0005524">
    <property type="term" value="F:ATP binding"/>
    <property type="evidence" value="ECO:0007669"/>
    <property type="project" value="UniProtKB-KW"/>
</dbReference>
<dbReference type="PANTHER" id="PTHR43335:SF4">
    <property type="entry name" value="ABC TRANSPORTER, ATP-BINDING PROTEIN"/>
    <property type="match status" value="1"/>
</dbReference>
<dbReference type="Proteomes" id="UP000094296">
    <property type="component" value="Unassembled WGS sequence"/>
</dbReference>
<dbReference type="InterPro" id="IPR027417">
    <property type="entry name" value="P-loop_NTPase"/>
</dbReference>
<evidence type="ECO:0000256" key="2">
    <source>
        <dbReference type="ARBA" id="ARBA00022448"/>
    </source>
</evidence>
<dbReference type="EMBL" id="MIJE01000030">
    <property type="protein sequence ID" value="OEF96869.1"/>
    <property type="molecule type" value="Genomic_DNA"/>
</dbReference>
<organism evidence="6 7">
    <name type="scientific">Desulfuribacillus alkaliarsenatis</name>
    <dbReference type="NCBI Taxonomy" id="766136"/>
    <lineage>
        <taxon>Bacteria</taxon>
        <taxon>Bacillati</taxon>
        <taxon>Bacillota</taxon>
        <taxon>Desulfuribacillia</taxon>
        <taxon>Desulfuribacillales</taxon>
        <taxon>Desulfuribacillaceae</taxon>
        <taxon>Desulfuribacillus</taxon>
    </lineage>
</organism>
<dbReference type="InterPro" id="IPR003593">
    <property type="entry name" value="AAA+_ATPase"/>
</dbReference>
<comment type="caution">
    <text evidence="6">The sequence shown here is derived from an EMBL/GenBank/DDBJ whole genome shotgun (WGS) entry which is preliminary data.</text>
</comment>
<proteinExistence type="inferred from homology"/>
<comment type="similarity">
    <text evidence="1">Belongs to the ABC transporter superfamily.</text>
</comment>
<dbReference type="Gene3D" id="3.40.50.300">
    <property type="entry name" value="P-loop containing nucleotide triphosphate hydrolases"/>
    <property type="match status" value="1"/>
</dbReference>
<protein>
    <submittedName>
        <fullName evidence="6">ABC transporter ATP-binding protein</fullName>
    </submittedName>
</protein>
<dbReference type="CDD" id="cd03268">
    <property type="entry name" value="ABC_BcrA_bacitracin_resist"/>
    <property type="match status" value="1"/>
</dbReference>
<dbReference type="PANTHER" id="PTHR43335">
    <property type="entry name" value="ABC TRANSPORTER, ATP-BINDING PROTEIN"/>
    <property type="match status" value="1"/>
</dbReference>